<protein>
    <submittedName>
        <fullName evidence="6">DEAD-box ATP-dependent RNA helicase 8-like</fullName>
    </submittedName>
</protein>
<dbReference type="GO" id="GO:0004386">
    <property type="term" value="F:helicase activity"/>
    <property type="evidence" value="ECO:0007669"/>
    <property type="project" value="UniProtKB-KW"/>
</dbReference>
<reference evidence="6" key="1">
    <citation type="journal article" date="2019" name="Sci. Rep.">
        <title>Draft genome of Tanacetum cinerariifolium, the natural source of mosquito coil.</title>
        <authorList>
            <person name="Yamashiro T."/>
            <person name="Shiraishi A."/>
            <person name="Satake H."/>
            <person name="Nakayama K."/>
        </authorList>
    </citation>
    <scope>NUCLEOTIDE SEQUENCE</scope>
</reference>
<gene>
    <name evidence="6" type="ORF">Tci_656874</name>
</gene>
<evidence type="ECO:0000256" key="2">
    <source>
        <dbReference type="ARBA" id="ARBA00022801"/>
    </source>
</evidence>
<evidence type="ECO:0000259" key="5">
    <source>
        <dbReference type="PROSITE" id="PS51192"/>
    </source>
</evidence>
<comment type="caution">
    <text evidence="6">The sequence shown here is derived from an EMBL/GenBank/DDBJ whole genome shotgun (WGS) entry which is preliminary data.</text>
</comment>
<keyword evidence="2" id="KW-0378">Hydrolase</keyword>
<keyword evidence="4" id="KW-0067">ATP-binding</keyword>
<keyword evidence="3 6" id="KW-0347">Helicase</keyword>
<dbReference type="Gene3D" id="3.40.50.300">
    <property type="entry name" value="P-loop containing nucleotide triphosphate hydrolases"/>
    <property type="match status" value="1"/>
</dbReference>
<dbReference type="InterPro" id="IPR011545">
    <property type="entry name" value="DEAD/DEAH_box_helicase_dom"/>
</dbReference>
<dbReference type="AlphaFoldDB" id="A0A699KAP1"/>
<dbReference type="EMBL" id="BKCJ010499913">
    <property type="protein sequence ID" value="GFA84902.1"/>
    <property type="molecule type" value="Genomic_DNA"/>
</dbReference>
<keyword evidence="1" id="KW-0547">Nucleotide-binding</keyword>
<dbReference type="InterPro" id="IPR027417">
    <property type="entry name" value="P-loop_NTPase"/>
</dbReference>
<dbReference type="PANTHER" id="PTHR47960">
    <property type="entry name" value="DEAD-BOX ATP-DEPENDENT RNA HELICASE 50"/>
    <property type="match status" value="1"/>
</dbReference>
<evidence type="ECO:0000256" key="1">
    <source>
        <dbReference type="ARBA" id="ARBA00022741"/>
    </source>
</evidence>
<dbReference type="GO" id="GO:0003676">
    <property type="term" value="F:nucleic acid binding"/>
    <property type="evidence" value="ECO:0007669"/>
    <property type="project" value="InterPro"/>
</dbReference>
<dbReference type="GO" id="GO:0016787">
    <property type="term" value="F:hydrolase activity"/>
    <property type="evidence" value="ECO:0007669"/>
    <property type="project" value="UniProtKB-KW"/>
</dbReference>
<dbReference type="SUPFAM" id="SSF52540">
    <property type="entry name" value="P-loop containing nucleoside triphosphate hydrolases"/>
    <property type="match status" value="1"/>
</dbReference>
<evidence type="ECO:0000256" key="3">
    <source>
        <dbReference type="ARBA" id="ARBA00022806"/>
    </source>
</evidence>
<accession>A0A699KAP1</accession>
<dbReference type="Pfam" id="PF00270">
    <property type="entry name" value="DEAD"/>
    <property type="match status" value="1"/>
</dbReference>
<sequence>TLASVAVTVEVMEERVDWPRSEHVFPGRLNNSKMLVMDEANNLLSPEFQPSVEQLICFTPANCQILMFSATFHVTVKDFKESYMRKPYTILCTTLCVIRSKDEEVNDFTSQFIAKEHFDSQPLKGLRVGVISENIGDGVDQEVGVISKTRRDRGSDSAHVNHLRAPR</sequence>
<dbReference type="InterPro" id="IPR014001">
    <property type="entry name" value="Helicase_ATP-bd"/>
</dbReference>
<name>A0A699KAP1_TANCI</name>
<evidence type="ECO:0000313" key="6">
    <source>
        <dbReference type="EMBL" id="GFA84902.1"/>
    </source>
</evidence>
<feature type="non-terminal residue" evidence="6">
    <location>
        <position position="1"/>
    </location>
</feature>
<proteinExistence type="predicted"/>
<feature type="domain" description="Helicase ATP-binding" evidence="5">
    <location>
        <begin position="26"/>
        <end position="90"/>
    </location>
</feature>
<dbReference type="PROSITE" id="PS51192">
    <property type="entry name" value="HELICASE_ATP_BIND_1"/>
    <property type="match status" value="1"/>
</dbReference>
<organism evidence="6">
    <name type="scientific">Tanacetum cinerariifolium</name>
    <name type="common">Dalmatian daisy</name>
    <name type="synonym">Chrysanthemum cinerariifolium</name>
    <dbReference type="NCBI Taxonomy" id="118510"/>
    <lineage>
        <taxon>Eukaryota</taxon>
        <taxon>Viridiplantae</taxon>
        <taxon>Streptophyta</taxon>
        <taxon>Embryophyta</taxon>
        <taxon>Tracheophyta</taxon>
        <taxon>Spermatophyta</taxon>
        <taxon>Magnoliopsida</taxon>
        <taxon>eudicotyledons</taxon>
        <taxon>Gunneridae</taxon>
        <taxon>Pentapetalae</taxon>
        <taxon>asterids</taxon>
        <taxon>campanulids</taxon>
        <taxon>Asterales</taxon>
        <taxon>Asteraceae</taxon>
        <taxon>Asteroideae</taxon>
        <taxon>Anthemideae</taxon>
        <taxon>Anthemidinae</taxon>
        <taxon>Tanacetum</taxon>
    </lineage>
</organism>
<evidence type="ECO:0000256" key="4">
    <source>
        <dbReference type="ARBA" id="ARBA00022840"/>
    </source>
</evidence>
<dbReference type="GO" id="GO:0005524">
    <property type="term" value="F:ATP binding"/>
    <property type="evidence" value="ECO:0007669"/>
    <property type="project" value="UniProtKB-KW"/>
</dbReference>